<comment type="function">
    <text evidence="12">Catalyzes the reversible hydration of fumarate to (S)-malate.</text>
</comment>
<accession>A0ABR9JU99</accession>
<evidence type="ECO:0000256" key="9">
    <source>
        <dbReference type="ARBA" id="ARBA00023004"/>
    </source>
</evidence>
<keyword evidence="11 12" id="KW-0456">Lyase</keyword>
<comment type="subunit">
    <text evidence="5 12">Homodimer.</text>
</comment>
<dbReference type="Pfam" id="PF05681">
    <property type="entry name" value="Fumerase"/>
    <property type="match status" value="1"/>
</dbReference>
<dbReference type="RefSeq" id="WP_192760566.1">
    <property type="nucleotide sequence ID" value="NZ_JADBDZ010000001.1"/>
</dbReference>
<gene>
    <name evidence="15" type="ORF">H4W34_003974</name>
</gene>
<dbReference type="NCBIfam" id="TIGR00722">
    <property type="entry name" value="ttdA_fumA_fumB"/>
    <property type="match status" value="1"/>
</dbReference>
<comment type="pathway">
    <text evidence="3">Carbohydrate metabolism; tricarboxylic acid cycle; (S)-malate from fumarate: step 1/1.</text>
</comment>
<evidence type="ECO:0000256" key="1">
    <source>
        <dbReference type="ARBA" id="ARBA00000929"/>
    </source>
</evidence>
<evidence type="ECO:0000313" key="15">
    <source>
        <dbReference type="EMBL" id="MBE1534141.1"/>
    </source>
</evidence>
<evidence type="ECO:0000256" key="4">
    <source>
        <dbReference type="ARBA" id="ARBA00008876"/>
    </source>
</evidence>
<dbReference type="EC" id="4.2.1.2" evidence="12"/>
<evidence type="ECO:0000259" key="13">
    <source>
        <dbReference type="Pfam" id="PF05681"/>
    </source>
</evidence>
<dbReference type="PIRSF" id="PIRSF001394">
    <property type="entry name" value="Fe_dep_fumar_hy"/>
    <property type="match status" value="1"/>
</dbReference>
<dbReference type="PROSITE" id="PS00163">
    <property type="entry name" value="FUMARATE_LYASES"/>
    <property type="match status" value="1"/>
</dbReference>
<evidence type="ECO:0000256" key="7">
    <source>
        <dbReference type="ARBA" id="ARBA00022532"/>
    </source>
</evidence>
<dbReference type="PANTHER" id="PTHR30389:SF0">
    <property type="entry name" value="FUMARATE HYDRATASE CLASS I, AEROBIC"/>
    <property type="match status" value="1"/>
</dbReference>
<keyword evidence="6 12" id="KW-0004">4Fe-4S</keyword>
<dbReference type="Proteomes" id="UP000627838">
    <property type="component" value="Unassembled WGS sequence"/>
</dbReference>
<dbReference type="InterPro" id="IPR004647">
    <property type="entry name" value="Fe-S_hydro-lyase_TtdB-typ_cat"/>
</dbReference>
<name>A0ABR9JU99_9ACTN</name>
<organism evidence="15 16">
    <name type="scientific">Actinomadura algeriensis</name>
    <dbReference type="NCBI Taxonomy" id="1679523"/>
    <lineage>
        <taxon>Bacteria</taxon>
        <taxon>Bacillati</taxon>
        <taxon>Actinomycetota</taxon>
        <taxon>Actinomycetes</taxon>
        <taxon>Streptosporangiales</taxon>
        <taxon>Thermomonosporaceae</taxon>
        <taxon>Actinomadura</taxon>
    </lineage>
</organism>
<dbReference type="SUPFAM" id="SSF117457">
    <property type="entry name" value="FumA C-terminal domain-like"/>
    <property type="match status" value="1"/>
</dbReference>
<keyword evidence="7" id="KW-0816">Tricarboxylic acid cycle</keyword>
<evidence type="ECO:0000259" key="14">
    <source>
        <dbReference type="Pfam" id="PF05683"/>
    </source>
</evidence>
<evidence type="ECO:0000256" key="5">
    <source>
        <dbReference type="ARBA" id="ARBA00011738"/>
    </source>
</evidence>
<keyword evidence="10 12" id="KW-0411">Iron-sulfur</keyword>
<dbReference type="InterPro" id="IPR051208">
    <property type="entry name" value="Class-I_Fumarase/Tartrate_DH"/>
</dbReference>
<evidence type="ECO:0000256" key="6">
    <source>
        <dbReference type="ARBA" id="ARBA00022485"/>
    </source>
</evidence>
<dbReference type="InterPro" id="IPR011167">
    <property type="entry name" value="Fe_dep_fumarate_hydratase"/>
</dbReference>
<feature type="domain" description="Fe-S hydro-lyase tartrate dehydratase beta-type catalytic" evidence="14">
    <location>
        <begin position="330"/>
        <end position="535"/>
    </location>
</feature>
<dbReference type="EMBL" id="JADBDZ010000001">
    <property type="protein sequence ID" value="MBE1534141.1"/>
    <property type="molecule type" value="Genomic_DNA"/>
</dbReference>
<keyword evidence="16" id="KW-1185">Reference proteome</keyword>
<comment type="catalytic activity">
    <reaction evidence="1 12">
        <text>(S)-malate = fumarate + H2O</text>
        <dbReference type="Rhea" id="RHEA:12460"/>
        <dbReference type="ChEBI" id="CHEBI:15377"/>
        <dbReference type="ChEBI" id="CHEBI:15589"/>
        <dbReference type="ChEBI" id="CHEBI:29806"/>
        <dbReference type="EC" id="4.2.1.2"/>
    </reaction>
</comment>
<evidence type="ECO:0000256" key="3">
    <source>
        <dbReference type="ARBA" id="ARBA00004859"/>
    </source>
</evidence>
<comment type="caution">
    <text evidence="15">The sequence shown here is derived from an EMBL/GenBank/DDBJ whole genome shotgun (WGS) entry which is preliminary data.</text>
</comment>
<sequence>MPEFSYTDLLPLGTDDTEYRLLTTEGVSTFEANGRTFLQVEPEALRLLTETAMRDIAHLLRPAHLTQLRKILDDPEASPNDRFVALDLLKNAGIASGGVLPMCQDTGTAIVMGKRGQHVLTDGRDEEHLSRGVYDAYTKLNLRYSQMAPVSMWDEKNTGSNLPAQIELYATPGDAYKFLFMAKGGGSANKSFLYQETKAVLNPKRMMSFLEEKIRSLGTAACPPYHLAIVVGGTSAEYALKTAKYASAHYLDTMPTEGSPLGHGFRDVELEQQVFELTQKLGIGAQFGGKYFCHDVRVIRLPRHGASCPVAIAVSCSADRQALAKITAEGVFLERLETDPAKHLPDTTDDQLDDQVVAIDLNRPMDEIRAELTKYPVKTRLSLTGPLVVARDIAHAKIKERLDAGEPMPQYLRDHAVYYAGPAKTPEGYASGSFGPTTAGRMDSYVEQFQAAGGSFVMLAKGNRSQQVTDACKTHGGFYLGSIGGPAARLAQDCIKKVEVLEYPELGMEAVWKIEVEDFPAFIVVDDKGDDFFADSSGPVLTIGRR</sequence>
<dbReference type="NCBIfam" id="TIGR00723">
    <property type="entry name" value="ttdB_fumA_fumB"/>
    <property type="match status" value="1"/>
</dbReference>
<protein>
    <recommendedName>
        <fullName evidence="12">Fumarate hydratase class I</fullName>
        <ecNumber evidence="12">4.2.1.2</ecNumber>
    </recommendedName>
</protein>
<evidence type="ECO:0000256" key="11">
    <source>
        <dbReference type="ARBA" id="ARBA00023239"/>
    </source>
</evidence>
<evidence type="ECO:0000313" key="16">
    <source>
        <dbReference type="Proteomes" id="UP000627838"/>
    </source>
</evidence>
<dbReference type="Pfam" id="PF05683">
    <property type="entry name" value="Fumerase_C"/>
    <property type="match status" value="1"/>
</dbReference>
<dbReference type="PANTHER" id="PTHR30389">
    <property type="entry name" value="FUMARATE HYDRATASE-RELATED"/>
    <property type="match status" value="1"/>
</dbReference>
<proteinExistence type="inferred from homology"/>
<reference evidence="15 16" key="1">
    <citation type="submission" date="2020-10" db="EMBL/GenBank/DDBJ databases">
        <title>Sequencing the genomes of 1000 actinobacteria strains.</title>
        <authorList>
            <person name="Klenk H.-P."/>
        </authorList>
    </citation>
    <scope>NUCLEOTIDE SEQUENCE [LARGE SCALE GENOMIC DNA]</scope>
    <source>
        <strain evidence="15 16">DSM 46744</strain>
    </source>
</reference>
<keyword evidence="9 12" id="KW-0408">Iron</keyword>
<feature type="domain" description="Fe-S hydro-lyase tartrate dehydratase alpha-type catalytic" evidence="13">
    <location>
        <begin position="49"/>
        <end position="324"/>
    </location>
</feature>
<comment type="cofactor">
    <cofactor evidence="2 12">
        <name>[4Fe-4S] cluster</name>
        <dbReference type="ChEBI" id="CHEBI:49883"/>
    </cofactor>
</comment>
<dbReference type="InterPro" id="IPR036660">
    <property type="entry name" value="Fe-S_hydroAse_TtdB_cat_sf"/>
</dbReference>
<evidence type="ECO:0000256" key="2">
    <source>
        <dbReference type="ARBA" id="ARBA00001966"/>
    </source>
</evidence>
<keyword evidence="8 12" id="KW-0479">Metal-binding</keyword>
<comment type="similarity">
    <text evidence="4 12">Belongs to the class-I fumarase family.</text>
</comment>
<dbReference type="InterPro" id="IPR020557">
    <property type="entry name" value="Fumarate_lyase_CS"/>
</dbReference>
<evidence type="ECO:0000256" key="12">
    <source>
        <dbReference type="PIRNR" id="PIRNR001394"/>
    </source>
</evidence>
<dbReference type="GO" id="GO:0004333">
    <property type="term" value="F:fumarate hydratase activity"/>
    <property type="evidence" value="ECO:0007669"/>
    <property type="project" value="UniProtKB-EC"/>
</dbReference>
<dbReference type="InterPro" id="IPR004646">
    <property type="entry name" value="Fe-S_hydro-lyase_TtdA-typ_cat"/>
</dbReference>
<evidence type="ECO:0000256" key="10">
    <source>
        <dbReference type="ARBA" id="ARBA00023014"/>
    </source>
</evidence>
<dbReference type="Gene3D" id="3.20.130.10">
    <property type="entry name" value="Fe-S hydro-lyase, tartrate dehydratase beta-type, catalytic domain"/>
    <property type="match status" value="1"/>
</dbReference>
<evidence type="ECO:0000256" key="8">
    <source>
        <dbReference type="ARBA" id="ARBA00022723"/>
    </source>
</evidence>